<evidence type="ECO:0000256" key="2">
    <source>
        <dbReference type="ARBA" id="ARBA00022801"/>
    </source>
</evidence>
<proteinExistence type="inferred from homology"/>
<evidence type="ECO:0000256" key="7">
    <source>
        <dbReference type="RuleBase" id="RU365068"/>
    </source>
</evidence>
<keyword evidence="4 6" id="KW-0067">ATP-binding</keyword>
<sequence>MLANFDCVVQSPTGTGKTLAFMLPMLQILVQKKLTGTGEEKEQPTPVSDDSCRILALVVAPGRDLIVQLFHLFSPLCKKLGLSTLKLHGAGGKQKKKSPKKHMKGKCILICTPGSFEHFLEKEAELKQYLKHLEVLIIDEADRYSDRESMSSLTTLLAALPKQRRTALFSATQSSSIEQLLRFGLRNPTRVHMAADTGEVCTDSTGFDVKIVEQNGEQMEEGHQTKGGVVPSELSVYYTCCSAEFKLLALVKFLRSQRSAKVLIFVSTAAQAEYFSLIVPKLLKKDGKEKAEAKERTVLSLHRKMEEKRGKVLELFRTTERSVLFTTDLLARGIDVPNIDWVLHFDIPKLCRLFIHRCGRSARMGRAGRSLLLLMPEEEAYVEYMHNYAGVSMEQCQIETLTEERAAQMRERIQQQAIEDRKILELGSTAFVSYIEAYNRHDCQIICKVKDLNIVGVANAFGLLRLPQIRELRNRADISSAFQPRMDVRTSEIKFKDGKLEAKRMVMLEQRVKQRNEEREKQRAGRESWGDKQRPARENGRDKQRPARENGRDKQRPARENWGDKQRPAGEYGRDRQRSAGEYGRDKQRSAREYGRDKQRTAGEYGRDKQRPAGEYGRDRQRNGGIRNNNYNNRGGGRQPKFGGRKPSTNEGGREAVRGNRAQMGQGMAKRGATAKNGVQQQQQNGLKRRVRKAPSEWDQLQKEEGLLRKFRKAKLSRSELNEKMDED</sequence>
<keyword evidence="12" id="KW-1185">Reference proteome</keyword>
<dbReference type="SUPFAM" id="SSF52540">
    <property type="entry name" value="P-loop containing nucleoside triphosphate hydrolases"/>
    <property type="match status" value="1"/>
</dbReference>
<keyword evidence="5 7" id="KW-0694">RNA-binding</keyword>
<evidence type="ECO:0000256" key="4">
    <source>
        <dbReference type="ARBA" id="ARBA00022840"/>
    </source>
</evidence>
<accession>A0ABD2JP64</accession>
<organism evidence="11 12">
    <name type="scientific">Heterodera trifolii</name>
    <dbReference type="NCBI Taxonomy" id="157864"/>
    <lineage>
        <taxon>Eukaryota</taxon>
        <taxon>Metazoa</taxon>
        <taxon>Ecdysozoa</taxon>
        <taxon>Nematoda</taxon>
        <taxon>Chromadorea</taxon>
        <taxon>Rhabditida</taxon>
        <taxon>Tylenchina</taxon>
        <taxon>Tylenchomorpha</taxon>
        <taxon>Tylenchoidea</taxon>
        <taxon>Heteroderidae</taxon>
        <taxon>Heteroderinae</taxon>
        <taxon>Heterodera</taxon>
    </lineage>
</organism>
<keyword evidence="3 6" id="KW-0347">Helicase</keyword>
<dbReference type="CDD" id="cd18787">
    <property type="entry name" value="SF2_C_DEAD"/>
    <property type="match status" value="1"/>
</dbReference>
<comment type="catalytic activity">
    <reaction evidence="7">
        <text>ATP + H2O = ADP + phosphate + H(+)</text>
        <dbReference type="Rhea" id="RHEA:13065"/>
        <dbReference type="ChEBI" id="CHEBI:15377"/>
        <dbReference type="ChEBI" id="CHEBI:15378"/>
        <dbReference type="ChEBI" id="CHEBI:30616"/>
        <dbReference type="ChEBI" id="CHEBI:43474"/>
        <dbReference type="ChEBI" id="CHEBI:456216"/>
        <dbReference type="EC" id="3.6.4.13"/>
    </reaction>
</comment>
<evidence type="ECO:0000313" key="12">
    <source>
        <dbReference type="Proteomes" id="UP001620626"/>
    </source>
</evidence>
<comment type="function">
    <text evidence="7">RNA helicase.</text>
</comment>
<evidence type="ECO:0000256" key="6">
    <source>
        <dbReference type="RuleBase" id="RU000492"/>
    </source>
</evidence>
<feature type="domain" description="Helicase C-terminal" evidence="10">
    <location>
        <begin position="246"/>
        <end position="404"/>
    </location>
</feature>
<evidence type="ECO:0000256" key="3">
    <source>
        <dbReference type="ARBA" id="ARBA00022806"/>
    </source>
</evidence>
<keyword evidence="1 6" id="KW-0547">Nucleotide-binding</keyword>
<dbReference type="GO" id="GO:0016787">
    <property type="term" value="F:hydrolase activity"/>
    <property type="evidence" value="ECO:0007669"/>
    <property type="project" value="UniProtKB-KW"/>
</dbReference>
<evidence type="ECO:0000256" key="5">
    <source>
        <dbReference type="ARBA" id="ARBA00022884"/>
    </source>
</evidence>
<dbReference type="InterPro" id="IPR011545">
    <property type="entry name" value="DEAD/DEAH_box_helicase_dom"/>
</dbReference>
<dbReference type="InterPro" id="IPR027417">
    <property type="entry name" value="P-loop_NTPase"/>
</dbReference>
<comment type="similarity">
    <text evidence="6">Belongs to the DEAD box helicase family.</text>
</comment>
<dbReference type="SMART" id="SM01178">
    <property type="entry name" value="DUF4217"/>
    <property type="match status" value="1"/>
</dbReference>
<feature type="compositionally biased region" description="Low complexity" evidence="8">
    <location>
        <begin position="623"/>
        <end position="633"/>
    </location>
</feature>
<dbReference type="EC" id="3.6.4.13" evidence="7"/>
<dbReference type="Gene3D" id="3.40.50.300">
    <property type="entry name" value="P-loop containing nucleotide triphosphate hydrolases"/>
    <property type="match status" value="2"/>
</dbReference>
<dbReference type="GO" id="GO:0043186">
    <property type="term" value="C:P granule"/>
    <property type="evidence" value="ECO:0007669"/>
    <property type="project" value="UniProtKB-ARBA"/>
</dbReference>
<feature type="compositionally biased region" description="Polar residues" evidence="8">
    <location>
        <begin position="677"/>
        <end position="686"/>
    </location>
</feature>
<protein>
    <recommendedName>
        <fullName evidence="7">ATP-dependent RNA helicase</fullName>
        <ecNumber evidence="7">3.6.4.13</ecNumber>
    </recommendedName>
</protein>
<feature type="domain" description="Helicase ATP-binding" evidence="9">
    <location>
        <begin position="1"/>
        <end position="191"/>
    </location>
</feature>
<evidence type="ECO:0000313" key="11">
    <source>
        <dbReference type="EMBL" id="KAL3092274.1"/>
    </source>
</evidence>
<dbReference type="Pfam" id="PF13959">
    <property type="entry name" value="CTE_SPB4"/>
    <property type="match status" value="1"/>
</dbReference>
<evidence type="ECO:0000256" key="8">
    <source>
        <dbReference type="SAM" id="MobiDB-lite"/>
    </source>
</evidence>
<dbReference type="InterPro" id="IPR025313">
    <property type="entry name" value="SPB4-like_CTE"/>
</dbReference>
<comment type="domain">
    <text evidence="7">The Q motif is unique to and characteristic of the DEAD box family of RNA helicases and controls ATP binding and hydrolysis.</text>
</comment>
<dbReference type="PANTHER" id="PTHR24031">
    <property type="entry name" value="RNA HELICASE"/>
    <property type="match status" value="1"/>
</dbReference>
<feature type="region of interest" description="Disordered" evidence="8">
    <location>
        <begin position="512"/>
        <end position="698"/>
    </location>
</feature>
<dbReference type="InterPro" id="IPR000629">
    <property type="entry name" value="RNA-helicase_DEAD-box_CS"/>
</dbReference>
<dbReference type="GO" id="GO:0005524">
    <property type="term" value="F:ATP binding"/>
    <property type="evidence" value="ECO:0007669"/>
    <property type="project" value="UniProtKB-UniRule"/>
</dbReference>
<dbReference type="PROSITE" id="PS00039">
    <property type="entry name" value="DEAD_ATP_HELICASE"/>
    <property type="match status" value="1"/>
</dbReference>
<gene>
    <name evidence="11" type="ORF">niasHT_028152</name>
</gene>
<dbReference type="Pfam" id="PF00271">
    <property type="entry name" value="Helicase_C"/>
    <property type="match status" value="1"/>
</dbReference>
<feature type="compositionally biased region" description="Basic and acidic residues" evidence="8">
    <location>
        <begin position="512"/>
        <end position="622"/>
    </location>
</feature>
<comment type="caution">
    <text evidence="11">The sequence shown here is derived from an EMBL/GenBank/DDBJ whole genome shotgun (WGS) entry which is preliminary data.</text>
</comment>
<evidence type="ECO:0000259" key="10">
    <source>
        <dbReference type="PROSITE" id="PS51194"/>
    </source>
</evidence>
<evidence type="ECO:0000256" key="1">
    <source>
        <dbReference type="ARBA" id="ARBA00022741"/>
    </source>
</evidence>
<dbReference type="SMART" id="SM00490">
    <property type="entry name" value="HELICc"/>
    <property type="match status" value="1"/>
</dbReference>
<dbReference type="EMBL" id="JBICBT010000924">
    <property type="protein sequence ID" value="KAL3092274.1"/>
    <property type="molecule type" value="Genomic_DNA"/>
</dbReference>
<keyword evidence="2 6" id="KW-0378">Hydrolase</keyword>
<dbReference type="InterPro" id="IPR001650">
    <property type="entry name" value="Helicase_C-like"/>
</dbReference>
<name>A0ABD2JP64_9BILA</name>
<dbReference type="Pfam" id="PF00270">
    <property type="entry name" value="DEAD"/>
    <property type="match status" value="1"/>
</dbReference>
<evidence type="ECO:0000259" key="9">
    <source>
        <dbReference type="PROSITE" id="PS51192"/>
    </source>
</evidence>
<dbReference type="GO" id="GO:0003724">
    <property type="term" value="F:RNA helicase activity"/>
    <property type="evidence" value="ECO:0007669"/>
    <property type="project" value="UniProtKB-EC"/>
</dbReference>
<reference evidence="11 12" key="1">
    <citation type="submission" date="2024-10" db="EMBL/GenBank/DDBJ databases">
        <authorList>
            <person name="Kim D."/>
        </authorList>
    </citation>
    <scope>NUCLEOTIDE SEQUENCE [LARGE SCALE GENOMIC DNA]</scope>
    <source>
        <strain evidence="11">BH-2024</strain>
    </source>
</reference>
<dbReference type="SMART" id="SM00487">
    <property type="entry name" value="DEXDc"/>
    <property type="match status" value="1"/>
</dbReference>
<dbReference type="AlphaFoldDB" id="A0ABD2JP64"/>
<dbReference type="PROSITE" id="PS51194">
    <property type="entry name" value="HELICASE_CTER"/>
    <property type="match status" value="1"/>
</dbReference>
<dbReference type="Proteomes" id="UP001620626">
    <property type="component" value="Unassembled WGS sequence"/>
</dbReference>
<dbReference type="InterPro" id="IPR014001">
    <property type="entry name" value="Helicase_ATP-bd"/>
</dbReference>
<dbReference type="GO" id="GO:0003723">
    <property type="term" value="F:RNA binding"/>
    <property type="evidence" value="ECO:0007669"/>
    <property type="project" value="UniProtKB-UniRule"/>
</dbReference>
<dbReference type="PROSITE" id="PS51192">
    <property type="entry name" value="HELICASE_ATP_BIND_1"/>
    <property type="match status" value="1"/>
</dbReference>